<evidence type="ECO:0000256" key="3">
    <source>
        <dbReference type="ARBA" id="ARBA00022475"/>
    </source>
</evidence>
<evidence type="ECO:0000256" key="7">
    <source>
        <dbReference type="RuleBase" id="RU363032"/>
    </source>
</evidence>
<keyword evidence="10" id="KW-1185">Reference proteome</keyword>
<keyword evidence="6 7" id="KW-0472">Membrane</keyword>
<dbReference type="SUPFAM" id="SSF160964">
    <property type="entry name" value="MalF N-terminal region-like"/>
    <property type="match status" value="1"/>
</dbReference>
<evidence type="ECO:0000256" key="2">
    <source>
        <dbReference type="ARBA" id="ARBA00022448"/>
    </source>
</evidence>
<dbReference type="FunCoup" id="E8N3B8">
    <property type="interactions" value="73"/>
</dbReference>
<feature type="transmembrane region" description="Helical" evidence="7">
    <location>
        <begin position="213"/>
        <end position="233"/>
    </location>
</feature>
<dbReference type="EMBL" id="AP012029">
    <property type="protein sequence ID" value="BAJ62932.1"/>
    <property type="molecule type" value="Genomic_DNA"/>
</dbReference>
<feature type="transmembrane region" description="Helical" evidence="7">
    <location>
        <begin position="154"/>
        <end position="177"/>
    </location>
</feature>
<dbReference type="AlphaFoldDB" id="E8N3B8"/>
<comment type="subcellular location">
    <subcellularLocation>
        <location evidence="1 7">Cell membrane</location>
        <topology evidence="1 7">Multi-pass membrane protein</topology>
    </subcellularLocation>
</comment>
<evidence type="ECO:0000313" key="9">
    <source>
        <dbReference type="EMBL" id="BAJ62932.1"/>
    </source>
</evidence>
<evidence type="ECO:0000256" key="5">
    <source>
        <dbReference type="ARBA" id="ARBA00022989"/>
    </source>
</evidence>
<keyword evidence="3" id="KW-1003">Cell membrane</keyword>
<dbReference type="InterPro" id="IPR051393">
    <property type="entry name" value="ABC_transporter_permease"/>
</dbReference>
<evidence type="ECO:0000259" key="8">
    <source>
        <dbReference type="PROSITE" id="PS50928"/>
    </source>
</evidence>
<dbReference type="KEGG" id="atm:ANT_08980"/>
<dbReference type="InterPro" id="IPR035906">
    <property type="entry name" value="MetI-like_sf"/>
</dbReference>
<dbReference type="STRING" id="926569.ANT_08980"/>
<sequence length="294" mass="33051">MNRSFNRTAYLYLFPALVIYGIFVLYPILQTAYYSLTDWNGLSSPQFLGLQNYLNLFQDSVFLNALFNNLAFIFFYSILAIVLGLFFAVLLTNAPLRGMAFYRAGLFFPQVMASVVIGMVWRWIYHPQYGALNQFLRSVGLGAWARPWLGDFDWALTAVGIVGTWAQYGFCMVLFLAGIQNISTALYDAARIDGAGLFQQFWYITLPGLRNQLLVALISTLIAAIRIFDLVFVTTRGGPGNATLVAGMYLYRNAFVINRVGYAAAIAVLLTVLILVISYFILRLQRAQDEESFA</sequence>
<dbReference type="SUPFAM" id="SSF161098">
    <property type="entry name" value="MetI-like"/>
    <property type="match status" value="1"/>
</dbReference>
<dbReference type="eggNOG" id="COG1175">
    <property type="taxonomic scope" value="Bacteria"/>
</dbReference>
<evidence type="ECO:0000256" key="4">
    <source>
        <dbReference type="ARBA" id="ARBA00022692"/>
    </source>
</evidence>
<feature type="transmembrane region" description="Helical" evidence="7">
    <location>
        <begin position="260"/>
        <end position="282"/>
    </location>
</feature>
<name>E8N3B8_ANATU</name>
<keyword evidence="2 7" id="KW-0813">Transport</keyword>
<dbReference type="HOGENOM" id="CLU_016047_0_0_0"/>
<dbReference type="Gene3D" id="1.10.3720.10">
    <property type="entry name" value="MetI-like"/>
    <property type="match status" value="1"/>
</dbReference>
<dbReference type="PANTHER" id="PTHR30193:SF37">
    <property type="entry name" value="INNER MEMBRANE ABC TRANSPORTER PERMEASE PROTEIN YCJO"/>
    <property type="match status" value="1"/>
</dbReference>
<organism evidence="9 10">
    <name type="scientific">Anaerolinea thermophila (strain DSM 14523 / JCM 11388 / NBRC 100420 / UNI-1)</name>
    <dbReference type="NCBI Taxonomy" id="926569"/>
    <lineage>
        <taxon>Bacteria</taxon>
        <taxon>Bacillati</taxon>
        <taxon>Chloroflexota</taxon>
        <taxon>Anaerolineae</taxon>
        <taxon>Anaerolineales</taxon>
        <taxon>Anaerolineaceae</taxon>
        <taxon>Anaerolinea</taxon>
    </lineage>
</organism>
<evidence type="ECO:0000313" key="10">
    <source>
        <dbReference type="Proteomes" id="UP000008922"/>
    </source>
</evidence>
<proteinExistence type="inferred from homology"/>
<dbReference type="InterPro" id="IPR000515">
    <property type="entry name" value="MetI-like"/>
</dbReference>
<dbReference type="InParanoid" id="E8N3B8"/>
<keyword evidence="4 7" id="KW-0812">Transmembrane</keyword>
<dbReference type="PROSITE" id="PS50928">
    <property type="entry name" value="ABC_TM1"/>
    <property type="match status" value="1"/>
</dbReference>
<comment type="similarity">
    <text evidence="7">Belongs to the binding-protein-dependent transport system permease family.</text>
</comment>
<feature type="transmembrane region" description="Helical" evidence="7">
    <location>
        <begin position="104"/>
        <end position="124"/>
    </location>
</feature>
<keyword evidence="5 7" id="KW-1133">Transmembrane helix</keyword>
<feature type="transmembrane region" description="Helical" evidence="7">
    <location>
        <begin position="9"/>
        <end position="29"/>
    </location>
</feature>
<gene>
    <name evidence="9" type="ordered locus">ANT_08980</name>
</gene>
<dbReference type="Pfam" id="PF00528">
    <property type="entry name" value="BPD_transp_1"/>
    <property type="match status" value="1"/>
</dbReference>
<reference evidence="9 10" key="1">
    <citation type="submission" date="2010-12" db="EMBL/GenBank/DDBJ databases">
        <title>Whole genome sequence of Anaerolinea thermophila UNI-1.</title>
        <authorList>
            <person name="Narita-Yamada S."/>
            <person name="Kishi E."/>
            <person name="Watanabe Y."/>
            <person name="Takasaki K."/>
            <person name="Ankai A."/>
            <person name="Oguchi A."/>
            <person name="Fukui S."/>
            <person name="Takahashi M."/>
            <person name="Yashiro I."/>
            <person name="Hosoyama A."/>
            <person name="Sekiguchi Y."/>
            <person name="Hanada S."/>
            <person name="Fujita N."/>
        </authorList>
    </citation>
    <scope>NUCLEOTIDE SEQUENCE [LARGE SCALE GENOMIC DNA]</scope>
    <source>
        <strain evidence="10">DSM 14523 / JCM 11388 / NBRC 100420 / UNI-1</strain>
    </source>
</reference>
<dbReference type="GO" id="GO:0055085">
    <property type="term" value="P:transmembrane transport"/>
    <property type="evidence" value="ECO:0007669"/>
    <property type="project" value="InterPro"/>
</dbReference>
<protein>
    <submittedName>
        <fullName evidence="9">ABC transporter permease protein</fullName>
    </submittedName>
</protein>
<dbReference type="GO" id="GO:0005886">
    <property type="term" value="C:plasma membrane"/>
    <property type="evidence" value="ECO:0007669"/>
    <property type="project" value="UniProtKB-SubCell"/>
</dbReference>
<dbReference type="RefSeq" id="WP_013559324.1">
    <property type="nucleotide sequence ID" value="NC_014960.1"/>
</dbReference>
<evidence type="ECO:0000256" key="6">
    <source>
        <dbReference type="ARBA" id="ARBA00023136"/>
    </source>
</evidence>
<evidence type="ECO:0000256" key="1">
    <source>
        <dbReference type="ARBA" id="ARBA00004651"/>
    </source>
</evidence>
<dbReference type="PANTHER" id="PTHR30193">
    <property type="entry name" value="ABC TRANSPORTER PERMEASE PROTEIN"/>
    <property type="match status" value="1"/>
</dbReference>
<dbReference type="Proteomes" id="UP000008922">
    <property type="component" value="Chromosome"/>
</dbReference>
<feature type="transmembrane region" description="Helical" evidence="7">
    <location>
        <begin position="70"/>
        <end position="92"/>
    </location>
</feature>
<accession>E8N3B8</accession>
<dbReference type="CDD" id="cd06261">
    <property type="entry name" value="TM_PBP2"/>
    <property type="match status" value="1"/>
</dbReference>
<feature type="domain" description="ABC transmembrane type-1" evidence="8">
    <location>
        <begin position="66"/>
        <end position="281"/>
    </location>
</feature>